<name>A0A0B6S0D6_BURPL</name>
<dbReference type="CDD" id="cd05560">
    <property type="entry name" value="Xcc1710_like"/>
    <property type="match status" value="1"/>
</dbReference>
<dbReference type="PANTHER" id="PTHR21192:SF2">
    <property type="entry name" value="NADH DEHYDROGENASE [UBIQUINONE] 1 ALPHA SUBCOMPLEX ASSEMBLY FACTOR 3"/>
    <property type="match status" value="1"/>
</dbReference>
<evidence type="ECO:0000313" key="2">
    <source>
        <dbReference type="EMBL" id="AJK46785.1"/>
    </source>
</evidence>
<keyword evidence="3" id="KW-1185">Reference proteome</keyword>
<dbReference type="InterPro" id="IPR007523">
    <property type="entry name" value="NDUFAF3/AAMDC"/>
</dbReference>
<accession>A0A0B6S0D6</accession>
<dbReference type="KEGG" id="bgp:BGL_1c22810"/>
<sequence length="173" mass="18572">MHHSGPPADAGPSRAGPTRPWRPPPGRPGRQAGHLGRSGFPDTADNDLKLHQDPSDALNTVTGYGPDYVDINLARHEHSVIVLPGAPVAPWPVASFEALTPDHFAMLLDPAPEVVIFGSGAKLRFPHPRLTAALTARRIGVETMDFQAACRTYNILMAEGRKVAAVLLIERAD</sequence>
<feature type="region of interest" description="Disordered" evidence="1">
    <location>
        <begin position="1"/>
        <end position="57"/>
    </location>
</feature>
<evidence type="ECO:0000313" key="3">
    <source>
        <dbReference type="Proteomes" id="UP000031838"/>
    </source>
</evidence>
<dbReference type="KEGG" id="bpla:bpln_1g21940"/>
<gene>
    <name evidence="2" type="ORF">BGL_1c22810</name>
</gene>
<reference evidence="2 3" key="2">
    <citation type="journal article" date="2016" name="Appl. Microbiol. Biotechnol.">
        <title>Mutations improving production and secretion of extracellular lipase by Burkholderia glumae PG1.</title>
        <authorList>
            <person name="Knapp A."/>
            <person name="Voget S."/>
            <person name="Gao R."/>
            <person name="Zaburannyi N."/>
            <person name="Krysciak D."/>
            <person name="Breuer M."/>
            <person name="Hauer B."/>
            <person name="Streit W.R."/>
            <person name="Muller R."/>
            <person name="Daniel R."/>
            <person name="Jaeger K.E."/>
        </authorList>
    </citation>
    <scope>NUCLEOTIDE SEQUENCE [LARGE SCALE GENOMIC DNA]</scope>
    <source>
        <strain evidence="2 3">PG1</strain>
    </source>
</reference>
<protein>
    <submittedName>
        <fullName evidence="2">Uncharacterized protein</fullName>
    </submittedName>
</protein>
<dbReference type="SUPFAM" id="SSF64076">
    <property type="entry name" value="MTH938-like"/>
    <property type="match status" value="1"/>
</dbReference>
<dbReference type="EMBL" id="CP002580">
    <property type="protein sequence ID" value="AJK46785.1"/>
    <property type="molecule type" value="Genomic_DNA"/>
</dbReference>
<proteinExistence type="predicted"/>
<dbReference type="HOGENOM" id="CLU_074390_2_0_4"/>
<evidence type="ECO:0000256" key="1">
    <source>
        <dbReference type="SAM" id="MobiDB-lite"/>
    </source>
</evidence>
<organism evidence="2 3">
    <name type="scientific">Burkholderia plantarii</name>
    <dbReference type="NCBI Taxonomy" id="41899"/>
    <lineage>
        <taxon>Bacteria</taxon>
        <taxon>Pseudomonadati</taxon>
        <taxon>Pseudomonadota</taxon>
        <taxon>Betaproteobacteria</taxon>
        <taxon>Burkholderiales</taxon>
        <taxon>Burkholderiaceae</taxon>
        <taxon>Burkholderia</taxon>
    </lineage>
</organism>
<dbReference type="OrthoDB" id="9800373at2"/>
<dbReference type="AlphaFoldDB" id="A0A0B6S0D6"/>
<dbReference type="Proteomes" id="UP000031838">
    <property type="component" value="Chromosome 1"/>
</dbReference>
<reference evidence="3" key="1">
    <citation type="submission" date="2011-03" db="EMBL/GenBank/DDBJ databases">
        <authorList>
            <person name="Voget S."/>
            <person name="Streit W.R."/>
            <person name="Jaeger K.E."/>
            <person name="Daniel R."/>
        </authorList>
    </citation>
    <scope>NUCLEOTIDE SEQUENCE [LARGE SCALE GENOMIC DNA]</scope>
    <source>
        <strain evidence="3">PG1</strain>
    </source>
</reference>
<dbReference type="PANTHER" id="PTHR21192">
    <property type="entry name" value="NUCLEAR PROTEIN E3-3"/>
    <property type="match status" value="1"/>
</dbReference>
<dbReference type="Gene3D" id="3.40.1230.10">
    <property type="entry name" value="MTH938-like"/>
    <property type="match status" value="1"/>
</dbReference>
<dbReference type="Pfam" id="PF04430">
    <property type="entry name" value="DUF498"/>
    <property type="match status" value="1"/>
</dbReference>
<dbReference type="InterPro" id="IPR036748">
    <property type="entry name" value="MTH938-like_sf"/>
</dbReference>